<name>A0A850WV69_PIACA</name>
<dbReference type="Proteomes" id="UP000653271">
    <property type="component" value="Unassembled WGS sequence"/>
</dbReference>
<dbReference type="AlphaFoldDB" id="A0A850WV69"/>
<keyword evidence="3" id="KW-1185">Reference proteome</keyword>
<dbReference type="Pfam" id="PF14953">
    <property type="entry name" value="DUF4504"/>
    <property type="match status" value="1"/>
</dbReference>
<organism evidence="2 3">
    <name type="scientific">Piaya cayana</name>
    <name type="common">Common squirrel cuckoo</name>
    <dbReference type="NCBI Taxonomy" id="33601"/>
    <lineage>
        <taxon>Eukaryota</taxon>
        <taxon>Metazoa</taxon>
        <taxon>Chordata</taxon>
        <taxon>Craniata</taxon>
        <taxon>Vertebrata</taxon>
        <taxon>Euteleostomi</taxon>
        <taxon>Archelosauria</taxon>
        <taxon>Archosauria</taxon>
        <taxon>Dinosauria</taxon>
        <taxon>Saurischia</taxon>
        <taxon>Theropoda</taxon>
        <taxon>Coelurosauria</taxon>
        <taxon>Aves</taxon>
        <taxon>Neognathae</taxon>
        <taxon>Neoaves</taxon>
        <taxon>Otidimorphae</taxon>
        <taxon>Cuculiformes</taxon>
        <taxon>Coccyzidae</taxon>
        <taxon>Piaya</taxon>
    </lineage>
</organism>
<accession>A0A850WV69</accession>
<feature type="non-terminal residue" evidence="2">
    <location>
        <position position="1"/>
    </location>
</feature>
<proteinExistence type="inferred from homology"/>
<feature type="non-terminal residue" evidence="2">
    <location>
        <position position="256"/>
    </location>
</feature>
<dbReference type="PANTHER" id="PTHR31366:SF2">
    <property type="entry name" value="UPF0739 PROTEIN C1ORF74"/>
    <property type="match status" value="1"/>
</dbReference>
<gene>
    <name evidence="2" type="ORF">PIACAY_R03368</name>
</gene>
<dbReference type="PANTHER" id="PTHR31366">
    <property type="entry name" value="UPF0739 PROTEIN C1ORF74"/>
    <property type="match status" value="1"/>
</dbReference>
<evidence type="ECO:0000313" key="3">
    <source>
        <dbReference type="Proteomes" id="UP000653271"/>
    </source>
</evidence>
<comment type="similarity">
    <text evidence="1">Belongs to the UPF0739 family.</text>
</comment>
<dbReference type="InterPro" id="IPR027850">
    <property type="entry name" value="DUF4504"/>
</dbReference>
<dbReference type="OrthoDB" id="10056365at2759"/>
<sequence>QALSAARGELGSGRRCRLPAGRALQLAGEVLAVAAGLKPALLYDCGAAGPAQWRRYLSRLREAGLLRAPLHVLGLGGSVLVLHPRLAQSRVGAALCAHPAPFVDVSAARRNPALCGQQEAEAIRGHLAALLGHLRATCPVPVSSSEVVPTDWNLCTVVGVLLGYPAAYTFATEEGGENCLAMTPLRVFTVRAACPRIKDGLVVQIYSFSIPESLCSELKEVLDAWREELKGAFRAQSDFVDLRISSEVVSLPAVAL</sequence>
<comment type="caution">
    <text evidence="2">The sequence shown here is derived from an EMBL/GenBank/DDBJ whole genome shotgun (WGS) entry which is preliminary data.</text>
</comment>
<reference evidence="2" key="1">
    <citation type="submission" date="2019-09" db="EMBL/GenBank/DDBJ databases">
        <title>Bird 10,000 Genomes (B10K) Project - Family phase.</title>
        <authorList>
            <person name="Zhang G."/>
        </authorList>
    </citation>
    <scope>NUCLEOTIDE SEQUENCE</scope>
    <source>
        <strain evidence="2">B10K-DU-008-47</strain>
        <tissue evidence="2">Mixed tissue sample</tissue>
    </source>
</reference>
<dbReference type="EMBL" id="WAAB01005422">
    <property type="protein sequence ID" value="NWH71935.1"/>
    <property type="molecule type" value="Genomic_DNA"/>
</dbReference>
<evidence type="ECO:0000256" key="1">
    <source>
        <dbReference type="ARBA" id="ARBA00007065"/>
    </source>
</evidence>
<protein>
    <submittedName>
        <fullName evidence="2">CA074 protein</fullName>
    </submittedName>
</protein>
<evidence type="ECO:0000313" key="2">
    <source>
        <dbReference type="EMBL" id="NWH71935.1"/>
    </source>
</evidence>